<feature type="compositionally biased region" description="Polar residues" evidence="5">
    <location>
        <begin position="1"/>
        <end position="16"/>
    </location>
</feature>
<dbReference type="PANTHER" id="PTHR48261:SF2">
    <property type="entry name" value="ACETYLGLUCOSAMINYLTRANSFERASE"/>
    <property type="match status" value="1"/>
</dbReference>
<gene>
    <name evidence="7" type="ORF">FRACYDRAFT_262078</name>
</gene>
<evidence type="ECO:0000256" key="2">
    <source>
        <dbReference type="ARBA" id="ARBA00022679"/>
    </source>
</evidence>
<feature type="compositionally biased region" description="Polar residues" evidence="5">
    <location>
        <begin position="23"/>
        <end position="41"/>
    </location>
</feature>
<dbReference type="EMBL" id="KV784360">
    <property type="protein sequence ID" value="OEU14737.1"/>
    <property type="molecule type" value="Genomic_DNA"/>
</dbReference>
<dbReference type="Gene3D" id="3.90.550.10">
    <property type="entry name" value="Spore Coat Polysaccharide Biosynthesis Protein SpsA, Chain A"/>
    <property type="match status" value="1"/>
</dbReference>
<dbReference type="KEGG" id="fcy:FRACYDRAFT_262078"/>
<keyword evidence="4" id="KW-1015">Disulfide bond</keyword>
<evidence type="ECO:0000259" key="6">
    <source>
        <dbReference type="Pfam" id="PF09258"/>
    </source>
</evidence>
<keyword evidence="2" id="KW-0808">Transferase</keyword>
<dbReference type="InterPro" id="IPR029044">
    <property type="entry name" value="Nucleotide-diphossugar_trans"/>
</dbReference>
<comment type="subcellular location">
    <subcellularLocation>
        <location evidence="1">Membrane</location>
    </subcellularLocation>
</comment>
<evidence type="ECO:0000313" key="7">
    <source>
        <dbReference type="EMBL" id="OEU14737.1"/>
    </source>
</evidence>
<evidence type="ECO:0000256" key="3">
    <source>
        <dbReference type="ARBA" id="ARBA00023136"/>
    </source>
</evidence>
<dbReference type="InterPro" id="IPR004263">
    <property type="entry name" value="Exostosin"/>
</dbReference>
<evidence type="ECO:0000256" key="5">
    <source>
        <dbReference type="SAM" id="MobiDB-lite"/>
    </source>
</evidence>
<keyword evidence="8" id="KW-1185">Reference proteome</keyword>
<organism evidence="7 8">
    <name type="scientific">Fragilariopsis cylindrus CCMP1102</name>
    <dbReference type="NCBI Taxonomy" id="635003"/>
    <lineage>
        <taxon>Eukaryota</taxon>
        <taxon>Sar</taxon>
        <taxon>Stramenopiles</taxon>
        <taxon>Ochrophyta</taxon>
        <taxon>Bacillariophyta</taxon>
        <taxon>Bacillariophyceae</taxon>
        <taxon>Bacillariophycidae</taxon>
        <taxon>Bacillariales</taxon>
        <taxon>Bacillariaceae</taxon>
        <taxon>Fragilariopsis</taxon>
    </lineage>
</organism>
<feature type="region of interest" description="Disordered" evidence="5">
    <location>
        <begin position="1"/>
        <end position="41"/>
    </location>
</feature>
<dbReference type="GO" id="GO:0016757">
    <property type="term" value="F:glycosyltransferase activity"/>
    <property type="evidence" value="ECO:0007669"/>
    <property type="project" value="InterPro"/>
</dbReference>
<dbReference type="Pfam" id="PF09258">
    <property type="entry name" value="Glyco_transf_64"/>
    <property type="match status" value="1"/>
</dbReference>
<evidence type="ECO:0000256" key="4">
    <source>
        <dbReference type="ARBA" id="ARBA00023157"/>
    </source>
</evidence>
<accession>A0A1E7F9A4</accession>
<proteinExistence type="predicted"/>
<dbReference type="GO" id="GO:0016020">
    <property type="term" value="C:membrane"/>
    <property type="evidence" value="ECO:0007669"/>
    <property type="project" value="UniProtKB-SubCell"/>
</dbReference>
<dbReference type="Proteomes" id="UP000095751">
    <property type="component" value="Unassembled WGS sequence"/>
</dbReference>
<keyword evidence="3" id="KW-0472">Membrane</keyword>
<name>A0A1E7F9A4_9STRA</name>
<dbReference type="OrthoDB" id="42119at2759"/>
<reference evidence="7 8" key="1">
    <citation type="submission" date="2016-09" db="EMBL/GenBank/DDBJ databases">
        <title>Extensive genetic diversity and differential bi-allelic expression allows diatom success in the polar Southern Ocean.</title>
        <authorList>
            <consortium name="DOE Joint Genome Institute"/>
            <person name="Mock T."/>
            <person name="Otillar R.P."/>
            <person name="Strauss J."/>
            <person name="Dupont C."/>
            <person name="Frickenhaus S."/>
            <person name="Maumus F."/>
            <person name="Mcmullan M."/>
            <person name="Sanges R."/>
            <person name="Schmutz J."/>
            <person name="Toseland A."/>
            <person name="Valas R."/>
            <person name="Veluchamy A."/>
            <person name="Ward B.J."/>
            <person name="Allen A."/>
            <person name="Barry K."/>
            <person name="Falciatore A."/>
            <person name="Ferrante M."/>
            <person name="Fortunato A.E."/>
            <person name="Gloeckner G."/>
            <person name="Gruber A."/>
            <person name="Hipkin R."/>
            <person name="Janech M."/>
            <person name="Kroth P."/>
            <person name="Leese F."/>
            <person name="Lindquist E."/>
            <person name="Lyon B.R."/>
            <person name="Martin J."/>
            <person name="Mayer C."/>
            <person name="Parker M."/>
            <person name="Quesneville H."/>
            <person name="Raymond J."/>
            <person name="Uhlig C."/>
            <person name="Valentin K.U."/>
            <person name="Worden A.Z."/>
            <person name="Armbrust E.V."/>
            <person name="Bowler C."/>
            <person name="Green B."/>
            <person name="Moulton V."/>
            <person name="Van Oosterhout C."/>
            <person name="Grigoriev I."/>
        </authorList>
    </citation>
    <scope>NUCLEOTIDE SEQUENCE [LARGE SCALE GENOMIC DNA]</scope>
    <source>
        <strain evidence="7 8">CCMP1102</strain>
    </source>
</reference>
<dbReference type="InParanoid" id="A0A1E7F9A4"/>
<dbReference type="InterPro" id="IPR015338">
    <property type="entry name" value="GT64_dom"/>
</dbReference>
<sequence length="456" mass="51845">MVMESMSPNTSTGTDFSSKDASNKNIVQTNPDTQFGSADRSSSETAAFASVVNRAVLNQQQCKSVRPSAAEETDYSKLNNHTAHLKQWGILDAVRTYQQSDPTSKKNKYPYQCQLPPENECQEDHFTVVFMAYNPDRLQKMMTQIKIMLSQSDFSKIVAEVIVVWNGERHIDETDLGKKLVELGQTLPLRISYPLKAGFPNDLMNRYHPRLQVKTKAIMYYDDDGPFYSFLAVLGGFELWKRNSNAQIGAMARKIDLGPRQTDESNTVSNEPGDRYFVSQCPTDEVHYNYNSFANFGARMVLPSGSFLHSNYLCFLWHPIFDEIRTYVKQHPVNPDDGTVSMIVSQLAGRAPKVYPRRINNQQQPTTEGRRRLMDGINWDAKGAHDKKMNWGRLRSDVANSLARYFGSINSGSLGWCYGTQYHITKKKEELCDPEMARVGMLPWLKLDHTARDTCP</sequence>
<protein>
    <recommendedName>
        <fullName evidence="6">Glycosyl transferase 64 domain-containing protein</fullName>
    </recommendedName>
</protein>
<feature type="domain" description="Glycosyl transferase 64" evidence="6">
    <location>
        <begin position="126"/>
        <end position="376"/>
    </location>
</feature>
<dbReference type="PANTHER" id="PTHR48261">
    <property type="entry name" value="ACETYLGLUCOSAMINYLTRANSFERASE"/>
    <property type="match status" value="1"/>
</dbReference>
<evidence type="ECO:0000313" key="8">
    <source>
        <dbReference type="Proteomes" id="UP000095751"/>
    </source>
</evidence>
<dbReference type="AlphaFoldDB" id="A0A1E7F9A4"/>
<evidence type="ECO:0000256" key="1">
    <source>
        <dbReference type="ARBA" id="ARBA00004370"/>
    </source>
</evidence>